<accession>A0A1R1EUG3</accession>
<evidence type="ECO:0000313" key="3">
    <source>
        <dbReference type="Proteomes" id="UP000187172"/>
    </source>
</evidence>
<dbReference type="AlphaFoldDB" id="A0A1R1EUG3"/>
<dbReference type="PROSITE" id="PS51257">
    <property type="entry name" value="PROKAR_LIPOPROTEIN"/>
    <property type="match status" value="1"/>
</dbReference>
<proteinExistence type="predicted"/>
<evidence type="ECO:0000256" key="1">
    <source>
        <dbReference type="SAM" id="SignalP"/>
    </source>
</evidence>
<feature type="chain" id="PRO_5039143074" evidence="1">
    <location>
        <begin position="23"/>
        <end position="65"/>
    </location>
</feature>
<protein>
    <submittedName>
        <fullName evidence="2">Uncharacterized protein</fullName>
    </submittedName>
</protein>
<dbReference type="RefSeq" id="WP_076169887.1">
    <property type="nucleotide sequence ID" value="NZ_MRTP01000002.1"/>
</dbReference>
<evidence type="ECO:0000313" key="2">
    <source>
        <dbReference type="EMBL" id="OMF55493.1"/>
    </source>
</evidence>
<comment type="caution">
    <text evidence="2">The sequence shown here is derived from an EMBL/GenBank/DDBJ whole genome shotgun (WGS) entry which is preliminary data.</text>
</comment>
<keyword evidence="1" id="KW-0732">Signal</keyword>
<dbReference type="EMBL" id="MRTP01000002">
    <property type="protein sequence ID" value="OMF55493.1"/>
    <property type="molecule type" value="Genomic_DNA"/>
</dbReference>
<feature type="signal peptide" evidence="1">
    <location>
        <begin position="1"/>
        <end position="22"/>
    </location>
</feature>
<name>A0A1R1EUG3_9BACL</name>
<dbReference type="Proteomes" id="UP000187172">
    <property type="component" value="Unassembled WGS sequence"/>
</dbReference>
<organism evidence="2 3">
    <name type="scientific">Paenibacillus rhizosphaerae</name>
    <dbReference type="NCBI Taxonomy" id="297318"/>
    <lineage>
        <taxon>Bacteria</taxon>
        <taxon>Bacillati</taxon>
        <taxon>Bacillota</taxon>
        <taxon>Bacilli</taxon>
        <taxon>Bacillales</taxon>
        <taxon>Paenibacillaceae</taxon>
        <taxon>Paenibacillus</taxon>
    </lineage>
</organism>
<reference evidence="2 3" key="1">
    <citation type="submission" date="2016-11" db="EMBL/GenBank/DDBJ databases">
        <title>Paenibacillus species isolates.</title>
        <authorList>
            <person name="Beno S.M."/>
        </authorList>
    </citation>
    <scope>NUCLEOTIDE SEQUENCE [LARGE SCALE GENOMIC DNA]</scope>
    <source>
        <strain evidence="2 3">FSL R5-0378</strain>
    </source>
</reference>
<sequence length="65" mass="6613">MPNKGGLLAAGMCLLLAGCSPAGEFSDAQEPIKPGSTMADSPIMLDVYGKSVSEDVYSKGPITPP</sequence>
<keyword evidence="3" id="KW-1185">Reference proteome</keyword>
<gene>
    <name evidence="2" type="ORF">BK138_12515</name>
</gene>